<evidence type="ECO:0000256" key="1">
    <source>
        <dbReference type="SAM" id="MobiDB-lite"/>
    </source>
</evidence>
<protein>
    <submittedName>
        <fullName evidence="3">---NA</fullName>
    </submittedName>
</protein>
<feature type="region of interest" description="Disordered" evidence="1">
    <location>
        <begin position="42"/>
        <end position="126"/>
    </location>
</feature>
<gene>
    <name evidence="3" type="ORF">GMBLW1_34590</name>
</gene>
<feature type="transmembrane region" description="Helical" evidence="2">
    <location>
        <begin position="137"/>
        <end position="159"/>
    </location>
</feature>
<sequence>MSTTIVCPSCGLTRRYRNEFAQISQLRCTACNSRFFVNDEGEEIPAPNQSTHDSRNSAKPRTPDTATASAPSTSAKNRSQSESASAKNRSQSESASAKNRSQSESSHSTERKPAAQSPRANSNADENSIQTQLKSMILPLSLAAVVAFGLSVLAGWQFFGPVAKPNLSIALTSPNDSIPQPSIPLGINPPNPERPTEPPVNRVNPANPPEKMGNPGNLGVPAIPPGQGTPVVSDMLNESKQYPWATFGLNSRPAYLPDLEFNRPDPTRRVGKPTRSFVLPSKATELVATQDSLIALESQRSVINQYTFEGRLLTRMHLPQNHVAHSLRIAPDGMWVWAIRAPKLTGGVNIANDEIIRLNLMTKRWEHISAGKPIRSFVPLQGNDFVALIQEPDNRHKIGMGRIQGETVQWGPITGQLPDGQLVLDSRRNRMTFIGGGETETIIGQFEFEGFGLVHSRDKAVRVFTSRYDPGHEVRIGGDGNYFATQAATFTWDLSKQSPIQTHRPLLLSADLAISSTTVRPLASSAAAQYFANAISLATIAPDGSGFWAMNLLDTRVQFYPFVPQQLAEDPIPNRITDTLAMNTPPKTPPMPTVEPAPKPPTPTPTPMPMPIQPTPTPMPAPTPMPMQPKPPTIPTRPTRPSANGTQLVLPVRKSPIPERPAAPISEFTRVGDATETVKSTGRIEEFVILEDPKWAFLLVDAGDHLEQIDRSTQKQLSTHRQKNESFFELQASPDQKTVWALSGLADGPPSRRTANSLHRLIVSENRWVQHTLDQPIVRLATVDANHAVVMLRDTQNSTQYQFAVLEIVNGRVELGPRVGPVSAGNLARDHTGATVYYVGGATSRMIVRMHTEERQLVRNRTDEIIAQPISTISRSSLAKLQVSTDGKTLALGTRLFEFDNPNASSNIPTTFIGITPKLAFTNTEVFQLPTMQRVQLFQSSLRQVVPASDGKGIWATTTFTNQSGSVVAYFPFVATDKAPAQLKSIATDAPRNDSPMASNSGVNPRPNPPIRPMNPNIPNPGMPGGPFPGGPLPGGPFPGGPLPGGMPGMPGMPPILANLIGPLQSIQLPKDPSVAIPKMPLPTANGKQIKLTPVHSIPWNGPGDGRIVVSMSQKRIVAMRGNSQVILVDFEGKTVGNWNAESGKVFRDVQLDPTGKYAFVWENDTVDNPFVLLQLPPDKLITNWRRIDLTTGQSSSGKSIGSAASFAVVDAEHLLTVELTPKREFQLATWKWGEKLTPISQVPSVRAGRVVYHAESKRVFYLPIRPGPQVPQEWVNLVCVGGELCSGPESGYHTTHTAGMTPPITPISSDGTRLYVDTKQIEPHQPDKKDLFFPEPIVAASRDLAFSRSGYWDVTTGKPLGNWSGRMPDRSIGTDGKFVWVLDVMQGKMVIREIGE</sequence>
<dbReference type="RefSeq" id="WP_174250783.1">
    <property type="nucleotide sequence ID" value="NZ_LR593887.1"/>
</dbReference>
<dbReference type="InParanoid" id="A0A6C2YW99"/>
<dbReference type="EMBL" id="LR593887">
    <property type="protein sequence ID" value="VTS08824.1"/>
    <property type="molecule type" value="Genomic_DNA"/>
</dbReference>
<name>A0A6C2YW99_9BACT</name>
<feature type="region of interest" description="Disordered" evidence="1">
    <location>
        <begin position="585"/>
        <end position="621"/>
    </location>
</feature>
<evidence type="ECO:0000256" key="2">
    <source>
        <dbReference type="SAM" id="Phobius"/>
    </source>
</evidence>
<feature type="region of interest" description="Disordered" evidence="1">
    <location>
        <begin position="988"/>
        <end position="1044"/>
    </location>
</feature>
<dbReference type="EMBL" id="LR586016">
    <property type="protein sequence ID" value="VIP05734.1"/>
    <property type="molecule type" value="Genomic_DNA"/>
</dbReference>
<reference evidence="3" key="1">
    <citation type="submission" date="2019-04" db="EMBL/GenBank/DDBJ databases">
        <authorList>
            <consortium name="Science for Life Laboratories"/>
        </authorList>
    </citation>
    <scope>NUCLEOTIDE SEQUENCE</scope>
    <source>
        <strain evidence="3">MBLW1</strain>
    </source>
</reference>
<feature type="compositionally biased region" description="Pro residues" evidence="1">
    <location>
        <begin position="586"/>
        <end position="621"/>
    </location>
</feature>
<evidence type="ECO:0000313" key="4">
    <source>
        <dbReference type="Proteomes" id="UP000464378"/>
    </source>
</evidence>
<feature type="compositionally biased region" description="Polar residues" evidence="1">
    <location>
        <begin position="76"/>
        <end position="106"/>
    </location>
</feature>
<keyword evidence="4" id="KW-1185">Reference proteome</keyword>
<dbReference type="SUPFAM" id="SSF82171">
    <property type="entry name" value="DPP6 N-terminal domain-like"/>
    <property type="match status" value="1"/>
</dbReference>
<feature type="compositionally biased region" description="Pro residues" evidence="1">
    <location>
        <begin position="1006"/>
        <end position="1042"/>
    </location>
</feature>
<feature type="compositionally biased region" description="Low complexity" evidence="1">
    <location>
        <begin position="63"/>
        <end position="75"/>
    </location>
</feature>
<feature type="region of interest" description="Disordered" evidence="1">
    <location>
        <begin position="180"/>
        <end position="229"/>
    </location>
</feature>
<accession>A0A6C2YW99</accession>
<evidence type="ECO:0000313" key="3">
    <source>
        <dbReference type="EMBL" id="VIP05734.1"/>
    </source>
</evidence>
<keyword evidence="2" id="KW-0472">Membrane</keyword>
<keyword evidence="2" id="KW-0812">Transmembrane</keyword>
<organism evidence="3">
    <name type="scientific">Tuwongella immobilis</name>
    <dbReference type="NCBI Taxonomy" id="692036"/>
    <lineage>
        <taxon>Bacteria</taxon>
        <taxon>Pseudomonadati</taxon>
        <taxon>Planctomycetota</taxon>
        <taxon>Planctomycetia</taxon>
        <taxon>Gemmatales</taxon>
        <taxon>Gemmataceae</taxon>
        <taxon>Tuwongella</taxon>
    </lineage>
</organism>
<keyword evidence="2" id="KW-1133">Transmembrane helix</keyword>
<dbReference type="KEGG" id="tim:GMBLW1_34590"/>
<proteinExistence type="predicted"/>
<dbReference type="Proteomes" id="UP000464378">
    <property type="component" value="Chromosome"/>
</dbReference>